<proteinExistence type="predicted"/>
<dbReference type="InterPro" id="IPR004119">
    <property type="entry name" value="EcKL"/>
</dbReference>
<organism evidence="2 3">
    <name type="scientific">Drosophila rubida</name>
    <dbReference type="NCBI Taxonomy" id="30044"/>
    <lineage>
        <taxon>Eukaryota</taxon>
        <taxon>Metazoa</taxon>
        <taxon>Ecdysozoa</taxon>
        <taxon>Arthropoda</taxon>
        <taxon>Hexapoda</taxon>
        <taxon>Insecta</taxon>
        <taxon>Pterygota</taxon>
        <taxon>Neoptera</taxon>
        <taxon>Endopterygota</taxon>
        <taxon>Diptera</taxon>
        <taxon>Brachycera</taxon>
        <taxon>Muscomorpha</taxon>
        <taxon>Ephydroidea</taxon>
        <taxon>Drosophilidae</taxon>
        <taxon>Drosophila</taxon>
    </lineage>
</organism>
<reference evidence="2" key="1">
    <citation type="journal article" date="2021" name="Mol. Ecol. Resour.">
        <title>Phylogenomic analyses of the genus Drosophila reveals genomic signals of climate adaptation.</title>
        <authorList>
            <person name="Li F."/>
            <person name="Rane R.V."/>
            <person name="Luria V."/>
            <person name="Xiong Z."/>
            <person name="Chen J."/>
            <person name="Li Z."/>
            <person name="Catullo R.A."/>
            <person name="Griffin P.C."/>
            <person name="Schiffer M."/>
            <person name="Pearce S."/>
            <person name="Lee S.F."/>
            <person name="McElroy K."/>
            <person name="Stocker A."/>
            <person name="Shirriffs J."/>
            <person name="Cockerell F."/>
            <person name="Coppin C."/>
            <person name="Sgro C.M."/>
            <person name="Karger A."/>
            <person name="Cain J.W."/>
            <person name="Weber J.A."/>
            <person name="Santpere G."/>
            <person name="Kirschner M.W."/>
            <person name="Hoffmann A.A."/>
            <person name="Oakeshott J.G."/>
            <person name="Zhang G."/>
        </authorList>
    </citation>
    <scope>NUCLEOTIDE SEQUENCE</scope>
    <source>
        <strain evidence="2">BGI-SZ-2011g</strain>
    </source>
</reference>
<keyword evidence="3" id="KW-1185">Reference proteome</keyword>
<accession>A0AAD4PIP3</accession>
<dbReference type="InterPro" id="IPR011009">
    <property type="entry name" value="Kinase-like_dom_sf"/>
</dbReference>
<name>A0AAD4PIP3_9MUSC</name>
<dbReference type="Proteomes" id="UP001200034">
    <property type="component" value="Unassembled WGS sequence"/>
</dbReference>
<comment type="caution">
    <text evidence="2">The sequence shown here is derived from an EMBL/GenBank/DDBJ whole genome shotgun (WGS) entry which is preliminary data.</text>
</comment>
<dbReference type="Pfam" id="PF02958">
    <property type="entry name" value="EcKL"/>
    <property type="match status" value="1"/>
</dbReference>
<dbReference type="PANTHER" id="PTHR11012:SF13">
    <property type="entry name" value="CHK KINASE-LIKE DOMAIN-CONTAINING PROTEIN-RELATED"/>
    <property type="match status" value="1"/>
</dbReference>
<gene>
    <name evidence="2" type="ORF">KR093_009934</name>
</gene>
<evidence type="ECO:0000313" key="3">
    <source>
        <dbReference type="Proteomes" id="UP001200034"/>
    </source>
</evidence>
<dbReference type="SMART" id="SM00587">
    <property type="entry name" value="CHK"/>
    <property type="match status" value="1"/>
</dbReference>
<dbReference type="EMBL" id="JAJJHW010003409">
    <property type="protein sequence ID" value="KAH8359981.1"/>
    <property type="molecule type" value="Genomic_DNA"/>
</dbReference>
<dbReference type="AlphaFoldDB" id="A0AAD4PIP3"/>
<evidence type="ECO:0000313" key="2">
    <source>
        <dbReference type="EMBL" id="KAH8359981.1"/>
    </source>
</evidence>
<dbReference type="Gene3D" id="3.90.1200.10">
    <property type="match status" value="1"/>
</dbReference>
<dbReference type="InterPro" id="IPR015897">
    <property type="entry name" value="CHK_kinase-like"/>
</dbReference>
<feature type="domain" description="CHK kinase-like" evidence="1">
    <location>
        <begin position="138"/>
        <end position="328"/>
    </location>
</feature>
<dbReference type="PANTHER" id="PTHR11012">
    <property type="entry name" value="PROTEIN KINASE-LIKE DOMAIN-CONTAINING"/>
    <property type="match status" value="1"/>
</dbReference>
<evidence type="ECO:0000259" key="1">
    <source>
        <dbReference type="SMART" id="SM00587"/>
    </source>
</evidence>
<dbReference type="SUPFAM" id="SSF56112">
    <property type="entry name" value="Protein kinase-like (PK-like)"/>
    <property type="match status" value="1"/>
</dbReference>
<protein>
    <recommendedName>
        <fullName evidence="1">CHK kinase-like domain-containing protein</fullName>
    </recommendedName>
</protein>
<sequence>MPEPIVNKSHVAPVWLTHDYVQQQLRVYFKDAKLQLTELQITPATANGENYASVMTRINVAYKDKDLAIHRATFLVKTTFADKDPAAHLLGPYGIYVREIDMYENVLPKLAAIVKQELGDPRKLFAATVNVDRERDSIIFEDMSLEKYFVADRIKQLDREHMQLVLEKFAEFHAASAVLNERHPGIFAENYDRCFFNDHTRGYKPVMQNMVKALIRSLEDDKEMYDRYADKLKGVVEHIMDYGERTMRPKKGDFVTLCHGDLWTTNMMFKNNAEGRPENVIFIDFQFSVYNSPAIDLQYLFSTSLQDDICDIEMVQFYHGKLVEALKKLKFKGDIPSLFDFQLQYQARAFYIIFSSFAFMPAMLYNGKEEFSIERGASDAEKDAVARVSLFKTDIMRRKIRKLLPIFDHKGLLDEM</sequence>